<sequence>MSTSLSAPCGLSPPSGQAWSALTTIGAGGAYYRAGRYVVLYDGEGTLQLEGDAASPPVSSAPGRIVIDVKPSTTGLYVRIVASNPANPLVRIRIVPAAAEATHNTTQGLFNPDFLELVKGVPLLRFASWMRANGNTGSSRTAPRDWAARTTPDHSSQVREADGVAVEHMVALANLVNASMWVSLPRAANESDSYAYGMVYYIATNLAPSLRLTVEYSTDGPGWITSHQAANTQLLGTVARQAWADAGRPRGALRLVMTSPIINAVPHILYWSGLQPPGNASSWLDAVALPGSFGGWSYFTWTRDNPTYWGDPWYLARDAYPRPDNLTVEYVLKLIRQYHAVRSRGLAVLAYAGGPEMTGPLYGARSNFDRVLGSCSSPTQAWPCTFTNIYPPWLLNSTTVLSSASWPDMASRNVTLYGPLAANASREAALESVVRAARLHDSVYGMMLDSLWRWREQLGGDDFVLDITRLAGSCQQAPGARSVIYAPDECRGAANVTAWPYESPSYRALRTWLAGRGDVLYASTGVSACAANLTSLPCSSKDAPPAVPPPKPCSPACVYGTCAYDGSCVCWAGASGADCSVLRNASTPSACTPRLGINLEGIADWSRSWTFVDVFKASREWIPQMIEGATSWSTGFNISLITARDGPFGPTAQGYPAALGINQRAATLCIRDLQGHAPAGIYTVLYDGKGSLDFSMDIQDVQWVEAGHIRLNVTPSTQGNNGILVQIERTDPRDPIRNIRVIMPGFERAHAAGQPFHPAFLSFLRPYGALRFMDWMQTNLDALPVSWADRPTPNDRSYAVSRGGVAAEVMVQLANTLGADPWFNIPHAASDEYIAAFAEFVRDRLRPDVKVYVEYSNEVWHTGFPGGKYAQAQGLLLNTTEQGAAWYGGVNNEARLCFVALKTANISKIWKAAWGAQASRVTVVIAGQSVWPITSSKLLSCRNVTSHIDALAIAPYFGSYVKSRDTNLTVFMDSTLPSQINTSLADVAQHAAIAAQYGKPLLTYESGQSLTGDGSSSDMAIQANRHPGMKDVYTAYLNGLLAKNVSRIMHFSSIGAYSKYGSWGLMEWQDADPRDAPKLQAVQSFMNATATCVVASSAASSCPGNCSSNGVCLADGTCACYDGFTGPDCGTQAYTEVYNCGYRCTFDQGWCNVSSITRNIRTWSCTCKPGITGLTCGIVACPNNCSWNGECLDQGVCACFPGFSGPDCSRDCGCGGHGSCGADGACVCDVGWKRGAGGKCEWDCSGCEAGTSCIGPGECGCPQRCVYGDCFHGACRCWAGYGGPACNVSADDPAAPAGTAFVPRPNRGSLVGVNAGGLAYWSTEWTWVDVMKGSSRWMTANAADTALENPWDTGVALDLRPDGYPARLPPGTVAHKLLIRNVLLHVWPGRYVVLYDGDGRLDFGFDAKVLSRAKGRMEVLLRPTADLACAATYVAYCGDNGMHLVLTATNPANPLRNIRILPSGAGASASAGGAGAGGVWEGRASRAPFHPWYLRSLSRYRTIRFMPWAGTNTNTSLGAPTTSVGPEPPLPADGSAAWAVRTVPASDTQASGRGGGAALEHMVQLCNLLGADPWVNVHHLADDAYVAALAALLRDSLRPDVEVWVEHSNEVWNGLFAQNAYAKARGLALNLSADPNTAAYRYHALRTRAIGRIFRDAFATAPGGGSARVKLVLGGWGFLCSNGQGCGATVMRETLGWNGTAAQVDYYGITGYWDCGLGANGPAEALLSVEEMVAKCEASLNATEAAARALVNASLPYGVPLVTYEAGPSIVESSAIQYNRATDALTPKLVALNRHPAMARLYGAYLDAFRRAGVLGEGRPWMQFVSTALAGKYGSWGMQEYTGQPLSDAPKYAGLQSWLDAAQPASRRPACLDLAAQGGAAAGVAGSAGGGVALAEGLLLGPPAVELPAAGMVLIQGRTYTARWATVGWPDGPSRPLNVTLWAGADCSTDRQQLPAGQALLVLAANAALSPANGLSWRVPTGAESPALAAAVAAAGSASDGRRLPRFFLRITDGLSANYSEPFDIQPPFTYVAGPWSACNCASPASPQQTRSLTCVNTTTAGSAPPDLSPPVTGPFCATYPGWNTSIPSPGDPTCIIDTVTGCRTYRTDRTNWAWSNNKPHAGATKSKATKSKATVAAAAQSAAAISTAAGAAVA</sequence>
<dbReference type="PROSITE" id="PS01186">
    <property type="entry name" value="EGF_2"/>
    <property type="match status" value="1"/>
</dbReference>
<dbReference type="EMBL" id="LSYV01000054">
    <property type="protein sequence ID" value="KXZ45525.1"/>
    <property type="molecule type" value="Genomic_DNA"/>
</dbReference>
<dbReference type="PROSITE" id="PS50026">
    <property type="entry name" value="EGF_3"/>
    <property type="match status" value="2"/>
</dbReference>
<dbReference type="GO" id="GO:0016020">
    <property type="term" value="C:membrane"/>
    <property type="evidence" value="ECO:0007669"/>
    <property type="project" value="TreeGrafter"/>
</dbReference>
<protein>
    <recommendedName>
        <fullName evidence="3">EGF-like domain-containing protein</fullName>
    </recommendedName>
</protein>
<feature type="disulfide bond" evidence="1">
    <location>
        <begin position="1199"/>
        <end position="1208"/>
    </location>
</feature>
<dbReference type="SUPFAM" id="SSF51445">
    <property type="entry name" value="(Trans)glycosidases"/>
    <property type="match status" value="1"/>
</dbReference>
<dbReference type="Proteomes" id="UP000075714">
    <property type="component" value="Unassembled WGS sequence"/>
</dbReference>
<dbReference type="PANTHER" id="PTHR24052">
    <property type="entry name" value="DELTA-RELATED"/>
    <property type="match status" value="1"/>
</dbReference>
<reference evidence="5" key="1">
    <citation type="journal article" date="2016" name="Nat. Commun.">
        <title>The Gonium pectorale genome demonstrates co-option of cell cycle regulation during the evolution of multicellularity.</title>
        <authorList>
            <person name="Hanschen E.R."/>
            <person name="Marriage T.N."/>
            <person name="Ferris P.J."/>
            <person name="Hamaji T."/>
            <person name="Toyoda A."/>
            <person name="Fujiyama A."/>
            <person name="Neme R."/>
            <person name="Noguchi H."/>
            <person name="Minakuchi Y."/>
            <person name="Suzuki M."/>
            <person name="Kawai-Toyooka H."/>
            <person name="Smith D.R."/>
            <person name="Sparks H."/>
            <person name="Anderson J."/>
            <person name="Bakaric R."/>
            <person name="Luria V."/>
            <person name="Karger A."/>
            <person name="Kirschner M.W."/>
            <person name="Durand P.M."/>
            <person name="Michod R.E."/>
            <person name="Nozaki H."/>
            <person name="Olson B.J."/>
        </authorList>
    </citation>
    <scope>NUCLEOTIDE SEQUENCE [LARGE SCALE GENOMIC DNA]</scope>
    <source>
        <strain evidence="5">NIES-2863</strain>
    </source>
</reference>
<keyword evidence="1" id="KW-0245">EGF-like domain</keyword>
<dbReference type="Gene3D" id="2.10.25.10">
    <property type="entry name" value="Laminin"/>
    <property type="match status" value="2"/>
</dbReference>
<feature type="disulfide bond" evidence="1">
    <location>
        <begin position="1120"/>
        <end position="1129"/>
    </location>
</feature>
<evidence type="ECO:0000313" key="5">
    <source>
        <dbReference type="Proteomes" id="UP000075714"/>
    </source>
</evidence>
<accession>A0A150G7K1</accession>
<dbReference type="PANTHER" id="PTHR24052:SF8">
    <property type="entry name" value="NIMROD A, ISOFORM E"/>
    <property type="match status" value="1"/>
</dbReference>
<feature type="domain" description="EGF-like" evidence="3">
    <location>
        <begin position="1098"/>
        <end position="1130"/>
    </location>
</feature>
<evidence type="ECO:0000259" key="3">
    <source>
        <dbReference type="PROSITE" id="PS50026"/>
    </source>
</evidence>
<dbReference type="SMART" id="SM00181">
    <property type="entry name" value="EGF"/>
    <property type="match status" value="4"/>
</dbReference>
<comment type="caution">
    <text evidence="1">Lacks conserved residue(s) required for the propagation of feature annotation.</text>
</comment>
<keyword evidence="5" id="KW-1185">Reference proteome</keyword>
<dbReference type="PROSITE" id="PS00022">
    <property type="entry name" value="EGF_1"/>
    <property type="match status" value="3"/>
</dbReference>
<feature type="disulfide bond" evidence="1">
    <location>
        <begin position="1102"/>
        <end position="1112"/>
    </location>
</feature>
<organism evidence="4 5">
    <name type="scientific">Gonium pectorale</name>
    <name type="common">Green alga</name>
    <dbReference type="NCBI Taxonomy" id="33097"/>
    <lineage>
        <taxon>Eukaryota</taxon>
        <taxon>Viridiplantae</taxon>
        <taxon>Chlorophyta</taxon>
        <taxon>core chlorophytes</taxon>
        <taxon>Chlorophyceae</taxon>
        <taxon>CS clade</taxon>
        <taxon>Chlamydomonadales</taxon>
        <taxon>Volvocaceae</taxon>
        <taxon>Gonium</taxon>
    </lineage>
</organism>
<gene>
    <name evidence="4" type="ORF">GPECTOR_53g111</name>
</gene>
<feature type="region of interest" description="Disordered" evidence="2">
    <location>
        <begin position="136"/>
        <end position="157"/>
    </location>
</feature>
<keyword evidence="1" id="KW-1015">Disulfide bond</keyword>
<dbReference type="InterPro" id="IPR017853">
    <property type="entry name" value="GH"/>
</dbReference>
<proteinExistence type="predicted"/>
<dbReference type="OrthoDB" id="527990at2759"/>
<feature type="domain" description="EGF-like" evidence="3">
    <location>
        <begin position="1177"/>
        <end position="1209"/>
    </location>
</feature>
<evidence type="ECO:0000256" key="1">
    <source>
        <dbReference type="PROSITE-ProRule" id="PRU00076"/>
    </source>
</evidence>
<dbReference type="InterPro" id="IPR052485">
    <property type="entry name" value="MEGF_diff_regulators"/>
</dbReference>
<name>A0A150G7K1_GONPE</name>
<evidence type="ECO:0000313" key="4">
    <source>
        <dbReference type="EMBL" id="KXZ45525.1"/>
    </source>
</evidence>
<dbReference type="Pfam" id="PF23106">
    <property type="entry name" value="EGF_Teneurin"/>
    <property type="match status" value="1"/>
</dbReference>
<evidence type="ECO:0000256" key="2">
    <source>
        <dbReference type="SAM" id="MobiDB-lite"/>
    </source>
</evidence>
<feature type="disulfide bond" evidence="1">
    <location>
        <begin position="1181"/>
        <end position="1191"/>
    </location>
</feature>
<dbReference type="STRING" id="33097.A0A150G7K1"/>
<dbReference type="InterPro" id="IPR000742">
    <property type="entry name" value="EGF"/>
</dbReference>
<comment type="caution">
    <text evidence="4">The sequence shown here is derived from an EMBL/GenBank/DDBJ whole genome shotgun (WGS) entry which is preliminary data.</text>
</comment>